<dbReference type="InterPro" id="IPR036390">
    <property type="entry name" value="WH_DNA-bd_sf"/>
</dbReference>
<dbReference type="Gene3D" id="1.10.10.10">
    <property type="entry name" value="Winged helix-like DNA-binding domain superfamily/Winged helix DNA-binding domain"/>
    <property type="match status" value="1"/>
</dbReference>
<dbReference type="SMART" id="SM00347">
    <property type="entry name" value="HTH_MARR"/>
    <property type="match status" value="1"/>
</dbReference>
<name>A0ABY5C583_9LACO</name>
<accession>A0ABY5C583</accession>
<organism evidence="5 6">
    <name type="scientific">Fructilactobacillus ixorae</name>
    <dbReference type="NCBI Taxonomy" id="1750535"/>
    <lineage>
        <taxon>Bacteria</taxon>
        <taxon>Bacillati</taxon>
        <taxon>Bacillota</taxon>
        <taxon>Bacilli</taxon>
        <taxon>Lactobacillales</taxon>
        <taxon>Lactobacillaceae</taxon>
        <taxon>Fructilactobacillus</taxon>
    </lineage>
</organism>
<proteinExistence type="predicted"/>
<evidence type="ECO:0000259" key="4">
    <source>
        <dbReference type="PROSITE" id="PS50995"/>
    </source>
</evidence>
<keyword evidence="2" id="KW-0238">DNA-binding</keyword>
<dbReference type="EMBL" id="CP097478">
    <property type="protein sequence ID" value="USS93922.1"/>
    <property type="molecule type" value="Genomic_DNA"/>
</dbReference>
<dbReference type="InterPro" id="IPR036388">
    <property type="entry name" value="WH-like_DNA-bd_sf"/>
</dbReference>
<sequence length="142" mass="16387">MKNSLSALRDVSKLHQHNLQVITKAYNVTISEWQLLMAIQQTVDTQEKLAQALKLDTSTLSRQLKRLLTKEMLAKRAVGQDRRQLVYSLTDAGQTALTQVNQDYDQFQQRIFAQWTADESQLLKILLNRLETSMKRLDKRGA</sequence>
<dbReference type="Proteomes" id="UP001057532">
    <property type="component" value="Chromosome"/>
</dbReference>
<dbReference type="InterPro" id="IPR000835">
    <property type="entry name" value="HTH_MarR-typ"/>
</dbReference>
<keyword evidence="1" id="KW-0805">Transcription regulation</keyword>
<gene>
    <name evidence="5" type="ORF">M8332_03540</name>
</gene>
<keyword evidence="3" id="KW-0804">Transcription</keyword>
<protein>
    <submittedName>
        <fullName evidence="5">MarR family transcriptional regulator</fullName>
    </submittedName>
</protein>
<evidence type="ECO:0000256" key="2">
    <source>
        <dbReference type="ARBA" id="ARBA00023125"/>
    </source>
</evidence>
<dbReference type="RefSeq" id="WP_252780797.1">
    <property type="nucleotide sequence ID" value="NZ_CP097478.1"/>
</dbReference>
<dbReference type="SUPFAM" id="SSF46785">
    <property type="entry name" value="Winged helix' DNA-binding domain"/>
    <property type="match status" value="1"/>
</dbReference>
<dbReference type="PROSITE" id="PS50995">
    <property type="entry name" value="HTH_MARR_2"/>
    <property type="match status" value="1"/>
</dbReference>
<feature type="domain" description="HTH marR-type" evidence="4">
    <location>
        <begin position="1"/>
        <end position="132"/>
    </location>
</feature>
<keyword evidence="6" id="KW-1185">Reference proteome</keyword>
<dbReference type="PANTHER" id="PTHR42756">
    <property type="entry name" value="TRANSCRIPTIONAL REGULATOR, MARR"/>
    <property type="match status" value="1"/>
</dbReference>
<evidence type="ECO:0000256" key="3">
    <source>
        <dbReference type="ARBA" id="ARBA00023163"/>
    </source>
</evidence>
<dbReference type="PANTHER" id="PTHR42756:SF1">
    <property type="entry name" value="TRANSCRIPTIONAL REPRESSOR OF EMRAB OPERON"/>
    <property type="match status" value="1"/>
</dbReference>
<reference evidence="5" key="1">
    <citation type="submission" date="2022-05" db="EMBL/GenBank/DDBJ databases">
        <authorList>
            <person name="Oliphant S.A."/>
            <person name="Watson-Haigh N.S."/>
            <person name="Sumby K.M."/>
            <person name="Gardner J.M."/>
            <person name="Jiranek V."/>
        </authorList>
    </citation>
    <scope>NUCLEOTIDE SEQUENCE</scope>
    <source>
        <strain evidence="5">Ru20-1</strain>
    </source>
</reference>
<dbReference type="Pfam" id="PF12802">
    <property type="entry name" value="MarR_2"/>
    <property type="match status" value="1"/>
</dbReference>
<dbReference type="PRINTS" id="PR00598">
    <property type="entry name" value="HTHMARR"/>
</dbReference>
<evidence type="ECO:0000256" key="1">
    <source>
        <dbReference type="ARBA" id="ARBA00023015"/>
    </source>
</evidence>
<evidence type="ECO:0000313" key="5">
    <source>
        <dbReference type="EMBL" id="USS93922.1"/>
    </source>
</evidence>
<evidence type="ECO:0000313" key="6">
    <source>
        <dbReference type="Proteomes" id="UP001057532"/>
    </source>
</evidence>